<gene>
    <name evidence="2" type="ORF">GCM10009416_08210</name>
</gene>
<protein>
    <recommendedName>
        <fullName evidence="4">HTH HARE-type domain-containing protein</fullName>
    </recommendedName>
</protein>
<feature type="region of interest" description="Disordered" evidence="1">
    <location>
        <begin position="139"/>
        <end position="182"/>
    </location>
</feature>
<proteinExistence type="predicted"/>
<reference evidence="2 3" key="1">
    <citation type="journal article" date="2019" name="Int. J. Syst. Evol. Microbiol.">
        <title>The Global Catalogue of Microorganisms (GCM) 10K type strain sequencing project: providing services to taxonomists for standard genome sequencing and annotation.</title>
        <authorList>
            <consortium name="The Broad Institute Genomics Platform"/>
            <consortium name="The Broad Institute Genome Sequencing Center for Infectious Disease"/>
            <person name="Wu L."/>
            <person name="Ma J."/>
        </authorList>
    </citation>
    <scope>NUCLEOTIDE SEQUENCE [LARGE SCALE GENOMIC DNA]</scope>
    <source>
        <strain evidence="2 3">JCM 9933</strain>
    </source>
</reference>
<name>A0ABN1EQJ0_9PROT</name>
<evidence type="ECO:0000313" key="3">
    <source>
        <dbReference type="Proteomes" id="UP001501588"/>
    </source>
</evidence>
<accession>A0ABN1EQJ0</accession>
<dbReference type="EMBL" id="BAAAFZ010000008">
    <property type="protein sequence ID" value="GAA0571935.1"/>
    <property type="molecule type" value="Genomic_DNA"/>
</dbReference>
<sequence>MDQFRNALEQELARLQEELRNDPRARRAEKIVELLTLYPAGDDGPPNAALDPTSPHHATSFPIPPTPALPAVPRPEVQDGRTKAARLKAAARGLLAANGTLHRSALLERLQDAGIMTREGNPMATLAAYLSDWRDEFASDGKGNFSLRPSVTSEPPPAPESGAGSAEGRNPGSDPGLPFNRH</sequence>
<evidence type="ECO:0000313" key="2">
    <source>
        <dbReference type="EMBL" id="GAA0571935.1"/>
    </source>
</evidence>
<comment type="caution">
    <text evidence="2">The sequence shown here is derived from an EMBL/GenBank/DDBJ whole genome shotgun (WGS) entry which is preliminary data.</text>
</comment>
<keyword evidence="3" id="KW-1185">Reference proteome</keyword>
<feature type="compositionally biased region" description="Pro residues" evidence="1">
    <location>
        <begin position="62"/>
        <end position="73"/>
    </location>
</feature>
<dbReference type="RefSeq" id="WP_343893883.1">
    <property type="nucleotide sequence ID" value="NZ_BAAAFZ010000008.1"/>
</dbReference>
<feature type="region of interest" description="Disordered" evidence="1">
    <location>
        <begin position="41"/>
        <end position="82"/>
    </location>
</feature>
<evidence type="ECO:0008006" key="4">
    <source>
        <dbReference type="Google" id="ProtNLM"/>
    </source>
</evidence>
<dbReference type="Proteomes" id="UP001501588">
    <property type="component" value="Unassembled WGS sequence"/>
</dbReference>
<organism evidence="2 3">
    <name type="scientific">Craurococcus roseus</name>
    <dbReference type="NCBI Taxonomy" id="77585"/>
    <lineage>
        <taxon>Bacteria</taxon>
        <taxon>Pseudomonadati</taxon>
        <taxon>Pseudomonadota</taxon>
        <taxon>Alphaproteobacteria</taxon>
        <taxon>Acetobacterales</taxon>
        <taxon>Acetobacteraceae</taxon>
        <taxon>Craurococcus</taxon>
    </lineage>
</organism>
<evidence type="ECO:0000256" key="1">
    <source>
        <dbReference type="SAM" id="MobiDB-lite"/>
    </source>
</evidence>